<comment type="similarity">
    <text evidence="1 5 6">Belongs to the peptidase S8 family.</text>
</comment>
<evidence type="ECO:0000256" key="2">
    <source>
        <dbReference type="ARBA" id="ARBA00022670"/>
    </source>
</evidence>
<dbReference type="Proteomes" id="UP001183615">
    <property type="component" value="Unassembled WGS sequence"/>
</dbReference>
<dbReference type="PANTHER" id="PTHR43806">
    <property type="entry name" value="PEPTIDASE S8"/>
    <property type="match status" value="1"/>
</dbReference>
<sequence>MAAALAAGATGPAAADPGPAATGPAAAAAAEAADRAGAGAVSVTLITGDRVVLDANGEVTGLVRAPGRESVPVRVLNSGEFTHVLPADVLPLLENGTLDRRLFNVTELSREEYRSADGLPLIVTYDEERPRALNDTGGTALDAINGEAFAVADERVAAMWETLTQPAEGDQPLAAAPGIAAIALDGIATKTLTESVPQIGAPEAWEAGYDGEGTTIAVLDTGVSGEHADLAGQVVAEQNFSESADAGDRDGHGTHVASTAAGTGAHSDGAYRGVAPGAALLNGKVLDDSGSGFESDIIEGMEWAVEQGADVVSMSLGGFATAEIDPMEEAVNNLSAESDALFVIAAGNSGPGAGTIGSPGTADAALTLGAVDKSDVLADFSSVGPRTRDGAVKPDVTAPGVDIGAAGAEGAAIWEYGEPVADGYVAISGTSMATPHASGAAALLAQAHPEWTGEQIKAALTSSAQPGDGYSAFQQGSGRIDVPAALGQTVTADPVSLSFGTVPWPHEDAEPVARDLTYTNHGDTDVTLQLSATGTDPEGNAAPEGMFELSATEVTVPAHGTATVQATADTTPGGELYGAYSTYITATGDAGQTVRTAGAVDREEQKFELSIEATDRSGAPATDWWATVIDLETQEFHDVSGTGGTGTVRLPAGDYQVDASVFVSDEAGEMAGVDWLVQPGLTLTEDTAIAVDASTAEEVVMTVPDEEAVQSDLTVGYQLGQNGEISFDSAWNATGLPEGFRTAQLGEPGAGWSVSGYAGAAWEREGVEYHAADLREGSFYTGLTDHTEAADLASITTHEGASLPERTGVLFTASSQIGWASATEHALPRTTEVFVDTAGGEWLQDFMQTDPEAFSVAGGTSDFTAYEAGGTYEATFNVGVFGPALGPDDGLYRLGDTLYGTIRPFSDGAGHLGYSAYDSASTTLYRNGEEFATADDLLDVVEFELPAEEAEYELVTTVSRDPAGPLPVASVSTEITVSHTFTSAAGPEDGPVPVPATVVRFTPELALDSTSPAGETVTVPVTVQGAGADGELASLTVSWSADGGETWTEAPVEGDAVQIANPEAGGSVSLRAAAEDAAGNTVTQEIIDAYRTA</sequence>
<dbReference type="CDD" id="cd11304">
    <property type="entry name" value="Cadherin_repeat"/>
    <property type="match status" value="1"/>
</dbReference>
<keyword evidence="2 5" id="KW-0645">Protease</keyword>
<keyword evidence="10" id="KW-1185">Reference proteome</keyword>
<gene>
    <name evidence="9" type="ORF">RM779_05715</name>
</gene>
<name>A0ABU2S004_9ACTN</name>
<evidence type="ECO:0000256" key="6">
    <source>
        <dbReference type="RuleBase" id="RU003355"/>
    </source>
</evidence>
<dbReference type="InterPro" id="IPR000209">
    <property type="entry name" value="Peptidase_S8/S53_dom"/>
</dbReference>
<evidence type="ECO:0000313" key="10">
    <source>
        <dbReference type="Proteomes" id="UP001183615"/>
    </source>
</evidence>
<dbReference type="PROSITE" id="PS00138">
    <property type="entry name" value="SUBTILASE_SER"/>
    <property type="match status" value="1"/>
</dbReference>
<evidence type="ECO:0000256" key="1">
    <source>
        <dbReference type="ARBA" id="ARBA00011073"/>
    </source>
</evidence>
<reference evidence="10" key="1">
    <citation type="submission" date="2023-07" db="EMBL/GenBank/DDBJ databases">
        <title>30 novel species of actinomycetes from the DSMZ collection.</title>
        <authorList>
            <person name="Nouioui I."/>
        </authorList>
    </citation>
    <scope>NUCLEOTIDE SEQUENCE [LARGE SCALE GENOMIC DNA]</scope>
    <source>
        <strain evidence="10">DSM 41886</strain>
    </source>
</reference>
<keyword evidence="3 5" id="KW-0378">Hydrolase</keyword>
<dbReference type="PROSITE" id="PS00136">
    <property type="entry name" value="SUBTILASE_ASP"/>
    <property type="match status" value="1"/>
</dbReference>
<accession>A0ABU2S004</accession>
<dbReference type="EMBL" id="JAVREV010000002">
    <property type="protein sequence ID" value="MDT0442098.1"/>
    <property type="molecule type" value="Genomic_DNA"/>
</dbReference>
<dbReference type="PROSITE" id="PS51892">
    <property type="entry name" value="SUBTILASE"/>
    <property type="match status" value="1"/>
</dbReference>
<feature type="domain" description="Peptidase S8/S53" evidence="8">
    <location>
        <begin position="211"/>
        <end position="478"/>
    </location>
</feature>
<dbReference type="SUPFAM" id="SSF52743">
    <property type="entry name" value="Subtilisin-like"/>
    <property type="match status" value="1"/>
</dbReference>
<comment type="caution">
    <text evidence="9">The sequence shown here is derived from an EMBL/GenBank/DDBJ whole genome shotgun (WGS) entry which is preliminary data.</text>
</comment>
<dbReference type="InterPro" id="IPR015500">
    <property type="entry name" value="Peptidase_S8_subtilisin-rel"/>
</dbReference>
<feature type="active site" description="Charge relay system" evidence="5">
    <location>
        <position position="220"/>
    </location>
</feature>
<dbReference type="PIRSF" id="PIRSF037854">
    <property type="entry name" value="Dihydropyridine_esterase"/>
    <property type="match status" value="1"/>
</dbReference>
<protein>
    <submittedName>
        <fullName evidence="9">S8 family serine peptidase</fullName>
    </submittedName>
</protein>
<dbReference type="PRINTS" id="PR00723">
    <property type="entry name" value="SUBTILISIN"/>
</dbReference>
<dbReference type="RefSeq" id="WP_311616407.1">
    <property type="nucleotide sequence ID" value="NZ_JAVREV010000002.1"/>
</dbReference>
<evidence type="ECO:0000256" key="3">
    <source>
        <dbReference type="ARBA" id="ARBA00022801"/>
    </source>
</evidence>
<dbReference type="PROSITE" id="PS00137">
    <property type="entry name" value="SUBTILASE_HIS"/>
    <property type="match status" value="1"/>
</dbReference>
<dbReference type="InterPro" id="IPR036852">
    <property type="entry name" value="Peptidase_S8/S53_dom_sf"/>
</dbReference>
<evidence type="ECO:0000313" key="9">
    <source>
        <dbReference type="EMBL" id="MDT0442098.1"/>
    </source>
</evidence>
<dbReference type="InterPro" id="IPR023827">
    <property type="entry name" value="Peptidase_S8_Asp-AS"/>
</dbReference>
<feature type="active site" description="Charge relay system" evidence="5">
    <location>
        <position position="252"/>
    </location>
</feature>
<dbReference type="InterPro" id="IPR023828">
    <property type="entry name" value="Peptidase_S8_Ser-AS"/>
</dbReference>
<feature type="region of interest" description="Disordered" evidence="7">
    <location>
        <begin position="243"/>
        <end position="267"/>
    </location>
</feature>
<dbReference type="InterPro" id="IPR017297">
    <property type="entry name" value="Peptidase_S8A_DPH-A"/>
</dbReference>
<evidence type="ECO:0000256" key="7">
    <source>
        <dbReference type="SAM" id="MobiDB-lite"/>
    </source>
</evidence>
<keyword evidence="4 5" id="KW-0720">Serine protease</keyword>
<organism evidence="9 10">
    <name type="scientific">Streptomyces johnsoniae</name>
    <dbReference type="NCBI Taxonomy" id="3075532"/>
    <lineage>
        <taxon>Bacteria</taxon>
        <taxon>Bacillati</taxon>
        <taxon>Actinomycetota</taxon>
        <taxon>Actinomycetes</taxon>
        <taxon>Kitasatosporales</taxon>
        <taxon>Streptomycetaceae</taxon>
        <taxon>Streptomyces</taxon>
    </lineage>
</organism>
<evidence type="ECO:0000259" key="8">
    <source>
        <dbReference type="Pfam" id="PF00082"/>
    </source>
</evidence>
<dbReference type="InterPro" id="IPR050131">
    <property type="entry name" value="Peptidase_S8_subtilisin-like"/>
</dbReference>
<feature type="active site" description="Charge relay system" evidence="5">
    <location>
        <position position="431"/>
    </location>
</feature>
<dbReference type="InterPro" id="IPR022398">
    <property type="entry name" value="Peptidase_S8_His-AS"/>
</dbReference>
<dbReference type="Gene3D" id="3.40.50.200">
    <property type="entry name" value="Peptidase S8/S53 domain"/>
    <property type="match status" value="1"/>
</dbReference>
<evidence type="ECO:0000256" key="5">
    <source>
        <dbReference type="PROSITE-ProRule" id="PRU01240"/>
    </source>
</evidence>
<dbReference type="Pfam" id="PF00082">
    <property type="entry name" value="Peptidase_S8"/>
    <property type="match status" value="1"/>
</dbReference>
<dbReference type="PANTHER" id="PTHR43806:SF65">
    <property type="entry name" value="SERINE PROTEASE APRX"/>
    <property type="match status" value="1"/>
</dbReference>
<proteinExistence type="inferred from homology"/>
<evidence type="ECO:0000256" key="4">
    <source>
        <dbReference type="ARBA" id="ARBA00022825"/>
    </source>
</evidence>